<keyword evidence="2" id="KW-0732">Signal</keyword>
<evidence type="ECO:0000313" key="4">
    <source>
        <dbReference type="Proteomes" id="UP000468668"/>
    </source>
</evidence>
<dbReference type="EMBL" id="WAJR01000003">
    <property type="protein sequence ID" value="KAB1642101.1"/>
    <property type="molecule type" value="Genomic_DNA"/>
</dbReference>
<evidence type="ECO:0000256" key="2">
    <source>
        <dbReference type="SAM" id="SignalP"/>
    </source>
</evidence>
<dbReference type="AlphaFoldDB" id="A0A6N6NTC4"/>
<dbReference type="GeneID" id="98657310"/>
<feature type="chain" id="PRO_5039697957" evidence="2">
    <location>
        <begin position="23"/>
        <end position="130"/>
    </location>
</feature>
<keyword evidence="4" id="KW-1185">Reference proteome</keyword>
<dbReference type="RefSeq" id="WP_158048911.1">
    <property type="nucleotide sequence ID" value="NZ_WAJR01000003.1"/>
</dbReference>
<feature type="compositionally biased region" description="Low complexity" evidence="1">
    <location>
        <begin position="29"/>
        <end position="44"/>
    </location>
</feature>
<dbReference type="Proteomes" id="UP000468668">
    <property type="component" value="Unassembled WGS sequence"/>
</dbReference>
<feature type="region of interest" description="Disordered" evidence="1">
    <location>
        <begin position="25"/>
        <end position="53"/>
    </location>
</feature>
<evidence type="ECO:0000256" key="1">
    <source>
        <dbReference type="SAM" id="MobiDB-lite"/>
    </source>
</evidence>
<reference evidence="3 4" key="1">
    <citation type="submission" date="2019-09" db="EMBL/GenBank/DDBJ databases">
        <title>Whole genome shotgun sequencing (WGS) of Ellagibacter isourolithinifaciens DSM 104140(T) and Adlercreutzia muris DSM 29508(T).</title>
        <authorList>
            <person name="Stoll D.A."/>
            <person name="Danylec N."/>
            <person name="Huch M."/>
        </authorList>
    </citation>
    <scope>NUCLEOTIDE SEQUENCE [LARGE SCALE GENOMIC DNA]</scope>
    <source>
        <strain evidence="3 4">DSM 104140</strain>
    </source>
</reference>
<protein>
    <submittedName>
        <fullName evidence="3">Uncharacterized protein</fullName>
    </submittedName>
</protein>
<sequence>MRSITKTIVIAASAVALCFGLAACGGGQSASSDNSTSSNNSASSEKTAPAAQEESKAVDFYMFKGEMPEGYGLTGPNGNSSPLNIVEFRNIENPDKIVDIEIDEGSAQEQFDKAAAKDKYTAGGDVKLGN</sequence>
<evidence type="ECO:0000313" key="3">
    <source>
        <dbReference type="EMBL" id="KAB1642101.1"/>
    </source>
</evidence>
<accession>A0A6N6NTC4</accession>
<organism evidence="3 4">
    <name type="scientific">Ellagibacter isourolithinifaciens</name>
    <dbReference type="NCBI Taxonomy" id="2137581"/>
    <lineage>
        <taxon>Bacteria</taxon>
        <taxon>Bacillati</taxon>
        <taxon>Actinomycetota</taxon>
        <taxon>Coriobacteriia</taxon>
        <taxon>Eggerthellales</taxon>
        <taxon>Eggerthellaceae</taxon>
        <taxon>Ellagibacter</taxon>
    </lineage>
</organism>
<comment type="caution">
    <text evidence="3">The sequence shown here is derived from an EMBL/GenBank/DDBJ whole genome shotgun (WGS) entry which is preliminary data.</text>
</comment>
<feature type="signal peptide" evidence="2">
    <location>
        <begin position="1"/>
        <end position="22"/>
    </location>
</feature>
<proteinExistence type="predicted"/>
<name>A0A6N6NTC4_9ACTN</name>
<dbReference type="PROSITE" id="PS51257">
    <property type="entry name" value="PROKAR_LIPOPROTEIN"/>
    <property type="match status" value="1"/>
</dbReference>
<gene>
    <name evidence="3" type="ORF">F8C90_02700</name>
</gene>